<evidence type="ECO:0000256" key="3">
    <source>
        <dbReference type="ARBA" id="ARBA00007866"/>
    </source>
</evidence>
<proteinExistence type="inferred from homology"/>
<dbReference type="CDD" id="cd04213">
    <property type="entry name" value="CuRO_CcO_Caa3_II"/>
    <property type="match status" value="1"/>
</dbReference>
<dbReference type="Gene3D" id="1.10.287.90">
    <property type="match status" value="1"/>
</dbReference>
<dbReference type="PANTHER" id="PTHR22888:SF9">
    <property type="entry name" value="CYTOCHROME C OXIDASE SUBUNIT 2"/>
    <property type="match status" value="1"/>
</dbReference>
<keyword evidence="8 20" id="KW-0812">Transmembrane</keyword>
<keyword evidence="5" id="KW-0813">Transport</keyword>
<dbReference type="EC" id="7.1.1.9" evidence="4"/>
<dbReference type="InterPro" id="IPR009056">
    <property type="entry name" value="Cyt_c-like_dom"/>
</dbReference>
<dbReference type="Gene3D" id="2.60.40.420">
    <property type="entry name" value="Cupredoxins - blue copper proteins"/>
    <property type="match status" value="1"/>
</dbReference>
<evidence type="ECO:0000256" key="19">
    <source>
        <dbReference type="PROSITE-ProRule" id="PRU00433"/>
    </source>
</evidence>
<dbReference type="Pfam" id="PF00034">
    <property type="entry name" value="Cytochrom_C"/>
    <property type="match status" value="1"/>
</dbReference>
<dbReference type="GO" id="GO:0042773">
    <property type="term" value="P:ATP synthesis coupled electron transport"/>
    <property type="evidence" value="ECO:0007669"/>
    <property type="project" value="TreeGrafter"/>
</dbReference>
<evidence type="ECO:0000313" key="24">
    <source>
        <dbReference type="Proteomes" id="UP000315112"/>
    </source>
</evidence>
<sequence>MSTQTAAGQAVLQDALQPAGVQADTIFGLWNFTLALCTIVFAAIVLAFLYALWRAPRGTPESAPDLAPLAHPEKRVHRTVLWATVIATVGLVMLLVADVWTARALARLPLKEAVNIELIGHQWWWEVCYLDEDPAKRFTTANELHLPVGRPAIVALKSRDVIHTLWVPALHGKRDMIPGRSTTIALRADKQGVYRAQCAEFCGLEHALMALPVTAEPPAQYERWVQGQRQLAPAPDSDSRKRGRDIFMGTTCVMCHTVTGTAARGTLGPDLTHLASRPTLAAGMLPNDRANLQAWIVDPQRFKPGANMPAHPLPGPQMHALLDYLESLK</sequence>
<dbReference type="PROSITE" id="PS51007">
    <property type="entry name" value="CYTC"/>
    <property type="match status" value="1"/>
</dbReference>
<evidence type="ECO:0000256" key="16">
    <source>
        <dbReference type="ARBA" id="ARBA00024688"/>
    </source>
</evidence>
<dbReference type="GO" id="GO:0042597">
    <property type="term" value="C:periplasmic space"/>
    <property type="evidence" value="ECO:0007669"/>
    <property type="project" value="UniProtKB-SubCell"/>
</dbReference>
<dbReference type="GO" id="GO:0005507">
    <property type="term" value="F:copper ion binding"/>
    <property type="evidence" value="ECO:0007669"/>
    <property type="project" value="InterPro"/>
</dbReference>
<keyword evidence="12 20" id="KW-1133">Transmembrane helix</keyword>
<dbReference type="NCBIfam" id="TIGR02866">
    <property type="entry name" value="CoxB"/>
    <property type="match status" value="1"/>
</dbReference>
<keyword evidence="6 19" id="KW-0349">Heme</keyword>
<gene>
    <name evidence="23" type="ORF">IP92_01835</name>
</gene>
<dbReference type="EMBL" id="VLKW01000003">
    <property type="protein sequence ID" value="TWI48446.1"/>
    <property type="molecule type" value="Genomic_DNA"/>
</dbReference>
<keyword evidence="10" id="KW-1278">Translocase</keyword>
<dbReference type="GO" id="GO:0004129">
    <property type="term" value="F:cytochrome-c oxidase activity"/>
    <property type="evidence" value="ECO:0007669"/>
    <property type="project" value="UniProtKB-EC"/>
</dbReference>
<dbReference type="Proteomes" id="UP000315112">
    <property type="component" value="Unassembled WGS sequence"/>
</dbReference>
<keyword evidence="14" id="KW-0186">Copper</keyword>
<evidence type="ECO:0000256" key="20">
    <source>
        <dbReference type="SAM" id="Phobius"/>
    </source>
</evidence>
<evidence type="ECO:0000256" key="17">
    <source>
        <dbReference type="ARBA" id="ARBA00031399"/>
    </source>
</evidence>
<name>A0A562PWI3_9BURK</name>
<dbReference type="InterPro" id="IPR001505">
    <property type="entry name" value="Copper_CuA"/>
</dbReference>
<dbReference type="InterPro" id="IPR045187">
    <property type="entry name" value="CcO_II"/>
</dbReference>
<evidence type="ECO:0000256" key="12">
    <source>
        <dbReference type="ARBA" id="ARBA00022989"/>
    </source>
</evidence>
<evidence type="ECO:0000256" key="4">
    <source>
        <dbReference type="ARBA" id="ARBA00012949"/>
    </source>
</evidence>
<dbReference type="GO" id="GO:0016491">
    <property type="term" value="F:oxidoreductase activity"/>
    <property type="evidence" value="ECO:0007669"/>
    <property type="project" value="InterPro"/>
</dbReference>
<evidence type="ECO:0000256" key="11">
    <source>
        <dbReference type="ARBA" id="ARBA00022982"/>
    </source>
</evidence>
<comment type="subcellular location">
    <subcellularLocation>
        <location evidence="1">Membrane</location>
        <topology evidence="1">Multi-pass membrane protein</topology>
    </subcellularLocation>
    <subcellularLocation>
        <location evidence="2">Periplasm</location>
    </subcellularLocation>
</comment>
<dbReference type="PROSITE" id="PS00078">
    <property type="entry name" value="COX2"/>
    <property type="match status" value="1"/>
</dbReference>
<feature type="domain" description="Cytochrome oxidase subunit II copper A binding" evidence="21">
    <location>
        <begin position="111"/>
        <end position="227"/>
    </location>
</feature>
<evidence type="ECO:0000256" key="7">
    <source>
        <dbReference type="ARBA" id="ARBA00022660"/>
    </source>
</evidence>
<dbReference type="InterPro" id="IPR008972">
    <property type="entry name" value="Cupredoxin"/>
</dbReference>
<keyword evidence="7" id="KW-0679">Respiratory chain</keyword>
<evidence type="ECO:0000256" key="13">
    <source>
        <dbReference type="ARBA" id="ARBA00023004"/>
    </source>
</evidence>
<comment type="similarity">
    <text evidence="3">Belongs to the cytochrome c oxidase subunit 2 family.</text>
</comment>
<dbReference type="PROSITE" id="PS50857">
    <property type="entry name" value="COX2_CUA"/>
    <property type="match status" value="1"/>
</dbReference>
<evidence type="ECO:0000259" key="22">
    <source>
        <dbReference type="PROSITE" id="PS51007"/>
    </source>
</evidence>
<protein>
    <recommendedName>
        <fullName evidence="4">cytochrome-c oxidase</fullName>
        <ecNumber evidence="4">7.1.1.9</ecNumber>
    </recommendedName>
    <alternativeName>
        <fullName evidence="17">Cytochrome aa3 subunit 2</fullName>
    </alternativeName>
</protein>
<evidence type="ECO:0000256" key="5">
    <source>
        <dbReference type="ARBA" id="ARBA00022448"/>
    </source>
</evidence>
<feature type="transmembrane region" description="Helical" evidence="20">
    <location>
        <begin position="29"/>
        <end position="53"/>
    </location>
</feature>
<keyword evidence="15 20" id="KW-0472">Membrane</keyword>
<dbReference type="SUPFAM" id="SSF49503">
    <property type="entry name" value="Cupredoxins"/>
    <property type="match status" value="1"/>
</dbReference>
<dbReference type="InterPro" id="IPR036257">
    <property type="entry name" value="Cyt_c_oxidase_su2_TM_sf"/>
</dbReference>
<dbReference type="Pfam" id="PF00116">
    <property type="entry name" value="COX2"/>
    <property type="match status" value="1"/>
</dbReference>
<feature type="transmembrane region" description="Helical" evidence="20">
    <location>
        <begin position="80"/>
        <end position="100"/>
    </location>
</feature>
<dbReference type="InterPro" id="IPR014222">
    <property type="entry name" value="Cyt_c_oxidase_su2"/>
</dbReference>
<dbReference type="GO" id="GO:0016020">
    <property type="term" value="C:membrane"/>
    <property type="evidence" value="ECO:0007669"/>
    <property type="project" value="UniProtKB-SubCell"/>
</dbReference>
<accession>A0A562PWI3</accession>
<dbReference type="PANTHER" id="PTHR22888">
    <property type="entry name" value="CYTOCHROME C OXIDASE, SUBUNIT II"/>
    <property type="match status" value="1"/>
</dbReference>
<dbReference type="RefSeq" id="WP_229418705.1">
    <property type="nucleotide sequence ID" value="NZ_CP046904.1"/>
</dbReference>
<feature type="domain" description="Cytochrome c" evidence="22">
    <location>
        <begin position="238"/>
        <end position="329"/>
    </location>
</feature>
<dbReference type="InterPro" id="IPR036909">
    <property type="entry name" value="Cyt_c-like_dom_sf"/>
</dbReference>
<organism evidence="23 24">
    <name type="scientific">Pseudoduganella flava</name>
    <dbReference type="NCBI Taxonomy" id="871742"/>
    <lineage>
        <taxon>Bacteria</taxon>
        <taxon>Pseudomonadati</taxon>
        <taxon>Pseudomonadota</taxon>
        <taxon>Betaproteobacteria</taxon>
        <taxon>Burkholderiales</taxon>
        <taxon>Oxalobacteraceae</taxon>
        <taxon>Telluria group</taxon>
        <taxon>Pseudoduganella</taxon>
    </lineage>
</organism>
<evidence type="ECO:0000256" key="8">
    <source>
        <dbReference type="ARBA" id="ARBA00022692"/>
    </source>
</evidence>
<dbReference type="GO" id="GO:0020037">
    <property type="term" value="F:heme binding"/>
    <property type="evidence" value="ECO:0007669"/>
    <property type="project" value="InterPro"/>
</dbReference>
<evidence type="ECO:0000256" key="9">
    <source>
        <dbReference type="ARBA" id="ARBA00022723"/>
    </source>
</evidence>
<evidence type="ECO:0000256" key="18">
    <source>
        <dbReference type="ARBA" id="ARBA00047816"/>
    </source>
</evidence>
<evidence type="ECO:0000256" key="14">
    <source>
        <dbReference type="ARBA" id="ARBA00023008"/>
    </source>
</evidence>
<comment type="catalytic activity">
    <reaction evidence="18">
        <text>4 Fe(II)-[cytochrome c] + O2 + 8 H(+)(in) = 4 Fe(III)-[cytochrome c] + 2 H2O + 4 H(+)(out)</text>
        <dbReference type="Rhea" id="RHEA:11436"/>
        <dbReference type="Rhea" id="RHEA-COMP:10350"/>
        <dbReference type="Rhea" id="RHEA-COMP:14399"/>
        <dbReference type="ChEBI" id="CHEBI:15377"/>
        <dbReference type="ChEBI" id="CHEBI:15378"/>
        <dbReference type="ChEBI" id="CHEBI:15379"/>
        <dbReference type="ChEBI" id="CHEBI:29033"/>
        <dbReference type="ChEBI" id="CHEBI:29034"/>
        <dbReference type="EC" id="7.1.1.9"/>
    </reaction>
</comment>
<comment type="function">
    <text evidence="16">Subunits I and II form the functional core of the enzyme complex. Electrons originating in cytochrome c are transferred via heme a and Cu(A) to the binuclear center formed by heme a3 and Cu(B).</text>
</comment>
<comment type="caution">
    <text evidence="23">The sequence shown here is derived from an EMBL/GenBank/DDBJ whole genome shotgun (WGS) entry which is preliminary data.</text>
</comment>
<reference evidence="23 24" key="1">
    <citation type="journal article" date="2015" name="Stand. Genomic Sci.">
        <title>Genomic Encyclopedia of Bacterial and Archaeal Type Strains, Phase III: the genomes of soil and plant-associated and newly described type strains.</title>
        <authorList>
            <person name="Whitman W.B."/>
            <person name="Woyke T."/>
            <person name="Klenk H.P."/>
            <person name="Zhou Y."/>
            <person name="Lilburn T.G."/>
            <person name="Beck B.J."/>
            <person name="De Vos P."/>
            <person name="Vandamme P."/>
            <person name="Eisen J.A."/>
            <person name="Garrity G."/>
            <person name="Hugenholtz P."/>
            <person name="Kyrpides N.C."/>
        </authorList>
    </citation>
    <scope>NUCLEOTIDE SEQUENCE [LARGE SCALE GENOMIC DNA]</scope>
    <source>
        <strain evidence="23 24">CGMCC 1.10685</strain>
    </source>
</reference>
<dbReference type="InterPro" id="IPR034236">
    <property type="entry name" value="CuRO_CcO_Caa3_II"/>
</dbReference>
<evidence type="ECO:0000256" key="6">
    <source>
        <dbReference type="ARBA" id="ARBA00022617"/>
    </source>
</evidence>
<keyword evidence="13 19" id="KW-0408">Iron</keyword>
<evidence type="ECO:0000256" key="10">
    <source>
        <dbReference type="ARBA" id="ARBA00022967"/>
    </source>
</evidence>
<evidence type="ECO:0000256" key="2">
    <source>
        <dbReference type="ARBA" id="ARBA00004418"/>
    </source>
</evidence>
<dbReference type="InterPro" id="IPR002429">
    <property type="entry name" value="CcO_II-like_C"/>
</dbReference>
<keyword evidence="9 19" id="KW-0479">Metal-binding</keyword>
<evidence type="ECO:0000256" key="15">
    <source>
        <dbReference type="ARBA" id="ARBA00023136"/>
    </source>
</evidence>
<dbReference type="SUPFAM" id="SSF46626">
    <property type="entry name" value="Cytochrome c"/>
    <property type="match status" value="1"/>
</dbReference>
<evidence type="ECO:0000313" key="23">
    <source>
        <dbReference type="EMBL" id="TWI48446.1"/>
    </source>
</evidence>
<evidence type="ECO:0000259" key="21">
    <source>
        <dbReference type="PROSITE" id="PS50857"/>
    </source>
</evidence>
<keyword evidence="11" id="KW-0249">Electron transport</keyword>
<dbReference type="AlphaFoldDB" id="A0A562PWI3"/>
<evidence type="ECO:0000256" key="1">
    <source>
        <dbReference type="ARBA" id="ARBA00004141"/>
    </source>
</evidence>